<evidence type="ECO:0000259" key="9">
    <source>
        <dbReference type="PROSITE" id="PS50928"/>
    </source>
</evidence>
<evidence type="ECO:0000256" key="1">
    <source>
        <dbReference type="ARBA" id="ARBA00004651"/>
    </source>
</evidence>
<dbReference type="InterPro" id="IPR000515">
    <property type="entry name" value="MetI-like"/>
</dbReference>
<evidence type="ECO:0000256" key="2">
    <source>
        <dbReference type="ARBA" id="ARBA00022448"/>
    </source>
</evidence>
<evidence type="ECO:0000313" key="11">
    <source>
        <dbReference type="Proteomes" id="UP000755585"/>
    </source>
</evidence>
<feature type="transmembrane region" description="Helical" evidence="7">
    <location>
        <begin position="35"/>
        <end position="56"/>
    </location>
</feature>
<dbReference type="InterPro" id="IPR051393">
    <property type="entry name" value="ABC_transporter_permease"/>
</dbReference>
<dbReference type="EMBL" id="JAGINT010000001">
    <property type="protein sequence ID" value="MBP2351633.1"/>
    <property type="molecule type" value="Genomic_DNA"/>
</dbReference>
<dbReference type="PROSITE" id="PS50928">
    <property type="entry name" value="ABC_TM1"/>
    <property type="match status" value="1"/>
</dbReference>
<feature type="transmembrane region" description="Helical" evidence="7">
    <location>
        <begin position="98"/>
        <end position="116"/>
    </location>
</feature>
<comment type="similarity">
    <text evidence="7">Belongs to the binding-protein-dependent transport system permease family.</text>
</comment>
<evidence type="ECO:0000256" key="4">
    <source>
        <dbReference type="ARBA" id="ARBA00022692"/>
    </source>
</evidence>
<keyword evidence="3" id="KW-1003">Cell membrane</keyword>
<evidence type="ECO:0000256" key="5">
    <source>
        <dbReference type="ARBA" id="ARBA00022989"/>
    </source>
</evidence>
<feature type="transmembrane region" description="Helical" evidence="7">
    <location>
        <begin position="136"/>
        <end position="156"/>
    </location>
</feature>
<gene>
    <name evidence="10" type="ORF">JOF29_002716</name>
</gene>
<sequence length="318" mass="34630">MSSSTTASRSLSRAGRRARGRSRGRSGSLPRHRGLIVGFLTLPIILYAVFVLSPYVQAIYISLTDWTGFARRLNFVGFENYTRVAHDDLFWTGLKHNLVMLAVLPVLTIGLGLFFASMLNIDRAGRGVRGSSAYKIVYFFPQVLPVAVIGVLWQFVYTPRSGLLNGLLGTHHAWLGSPDTALAAVLAVGVWSSVGFYVVLFSAAMGAIPQEIYEAVALDGAGRWRTFFQVTLPLLRDTVRVGLIYVSIGALDGFAIVQLMTVGPGGPDNATEVVGLTLYRRAFADGQFGYACAMGVVMLFMTLTLAVILQSRRREVGR</sequence>
<dbReference type="PANTHER" id="PTHR30193">
    <property type="entry name" value="ABC TRANSPORTER PERMEASE PROTEIN"/>
    <property type="match status" value="1"/>
</dbReference>
<feature type="transmembrane region" description="Helical" evidence="7">
    <location>
        <begin position="242"/>
        <end position="261"/>
    </location>
</feature>
<dbReference type="Gene3D" id="1.10.3720.10">
    <property type="entry name" value="MetI-like"/>
    <property type="match status" value="1"/>
</dbReference>
<feature type="transmembrane region" description="Helical" evidence="7">
    <location>
        <begin position="181"/>
        <end position="200"/>
    </location>
</feature>
<dbReference type="RefSeq" id="WP_209694513.1">
    <property type="nucleotide sequence ID" value="NZ_BAAAVU010000013.1"/>
</dbReference>
<reference evidence="10 11" key="1">
    <citation type="submission" date="2021-03" db="EMBL/GenBank/DDBJ databases">
        <title>Sequencing the genomes of 1000 actinobacteria strains.</title>
        <authorList>
            <person name="Klenk H.-P."/>
        </authorList>
    </citation>
    <scope>NUCLEOTIDE SEQUENCE [LARGE SCALE GENOMIC DNA]</scope>
    <source>
        <strain evidence="10 11">DSM 18824</strain>
    </source>
</reference>
<dbReference type="Pfam" id="PF00528">
    <property type="entry name" value="BPD_transp_1"/>
    <property type="match status" value="1"/>
</dbReference>
<keyword evidence="4 7" id="KW-0812">Transmembrane</keyword>
<keyword evidence="2 7" id="KW-0813">Transport</keyword>
<dbReference type="SUPFAM" id="SSF161098">
    <property type="entry name" value="MetI-like"/>
    <property type="match status" value="1"/>
</dbReference>
<evidence type="ECO:0000256" key="6">
    <source>
        <dbReference type="ARBA" id="ARBA00023136"/>
    </source>
</evidence>
<name>A0ABS4UIZ8_9ACTN</name>
<accession>A0ABS4UIZ8</accession>
<evidence type="ECO:0000256" key="8">
    <source>
        <dbReference type="SAM" id="MobiDB-lite"/>
    </source>
</evidence>
<keyword evidence="6 7" id="KW-0472">Membrane</keyword>
<dbReference type="CDD" id="cd06261">
    <property type="entry name" value="TM_PBP2"/>
    <property type="match status" value="1"/>
</dbReference>
<organism evidence="10 11">
    <name type="scientific">Kribbella aluminosa</name>
    <dbReference type="NCBI Taxonomy" id="416017"/>
    <lineage>
        <taxon>Bacteria</taxon>
        <taxon>Bacillati</taxon>
        <taxon>Actinomycetota</taxon>
        <taxon>Actinomycetes</taxon>
        <taxon>Propionibacteriales</taxon>
        <taxon>Kribbellaceae</taxon>
        <taxon>Kribbella</taxon>
    </lineage>
</organism>
<feature type="domain" description="ABC transmembrane type-1" evidence="9">
    <location>
        <begin position="94"/>
        <end position="309"/>
    </location>
</feature>
<dbReference type="PANTHER" id="PTHR30193:SF41">
    <property type="entry name" value="DIACETYLCHITOBIOSE UPTAKE SYSTEM PERMEASE PROTEIN NGCF"/>
    <property type="match status" value="1"/>
</dbReference>
<feature type="compositionally biased region" description="Basic residues" evidence="8">
    <location>
        <begin position="14"/>
        <end position="28"/>
    </location>
</feature>
<comment type="caution">
    <text evidence="10">The sequence shown here is derived from an EMBL/GenBank/DDBJ whole genome shotgun (WGS) entry which is preliminary data.</text>
</comment>
<evidence type="ECO:0000313" key="10">
    <source>
        <dbReference type="EMBL" id="MBP2351633.1"/>
    </source>
</evidence>
<feature type="compositionally biased region" description="Low complexity" evidence="8">
    <location>
        <begin position="1"/>
        <end position="13"/>
    </location>
</feature>
<keyword evidence="5 7" id="KW-1133">Transmembrane helix</keyword>
<dbReference type="Proteomes" id="UP000755585">
    <property type="component" value="Unassembled WGS sequence"/>
</dbReference>
<comment type="subcellular location">
    <subcellularLocation>
        <location evidence="1 7">Cell membrane</location>
        <topology evidence="1 7">Multi-pass membrane protein</topology>
    </subcellularLocation>
</comment>
<feature type="transmembrane region" description="Helical" evidence="7">
    <location>
        <begin position="288"/>
        <end position="309"/>
    </location>
</feature>
<keyword evidence="11" id="KW-1185">Reference proteome</keyword>
<evidence type="ECO:0000256" key="3">
    <source>
        <dbReference type="ARBA" id="ARBA00022475"/>
    </source>
</evidence>
<dbReference type="InterPro" id="IPR035906">
    <property type="entry name" value="MetI-like_sf"/>
</dbReference>
<evidence type="ECO:0000256" key="7">
    <source>
        <dbReference type="RuleBase" id="RU363032"/>
    </source>
</evidence>
<proteinExistence type="inferred from homology"/>
<feature type="region of interest" description="Disordered" evidence="8">
    <location>
        <begin position="1"/>
        <end position="28"/>
    </location>
</feature>
<protein>
    <submittedName>
        <fullName evidence="10">N-acetylglucosamine transport system permease protein</fullName>
    </submittedName>
</protein>